<dbReference type="Pfam" id="PF13560">
    <property type="entry name" value="HTH_31"/>
    <property type="match status" value="1"/>
</dbReference>
<dbReference type="Proteomes" id="UP000566711">
    <property type="component" value="Unassembled WGS sequence"/>
</dbReference>
<evidence type="ECO:0000313" key="2">
    <source>
        <dbReference type="EMBL" id="MBA5607377.1"/>
    </source>
</evidence>
<dbReference type="CDD" id="cd00093">
    <property type="entry name" value="HTH_XRE"/>
    <property type="match status" value="1"/>
</dbReference>
<dbReference type="RefSeq" id="WP_182219596.1">
    <property type="nucleotide sequence ID" value="NZ_JACEZS010000017.1"/>
</dbReference>
<protein>
    <submittedName>
        <fullName evidence="2">Helix-turn-helix domain-containing protein</fullName>
    </submittedName>
</protein>
<accession>A0A7W2EKA6</accession>
<proteinExistence type="predicted"/>
<dbReference type="AlphaFoldDB" id="A0A7W2EKA6"/>
<feature type="domain" description="HTH cro/C1-type" evidence="1">
    <location>
        <begin position="8"/>
        <end position="63"/>
    </location>
</feature>
<reference evidence="2 3" key="1">
    <citation type="submission" date="2020-07" db="EMBL/GenBank/DDBJ databases">
        <title>Novel species isolated from subtropical streams in China.</title>
        <authorList>
            <person name="Lu H."/>
        </authorList>
    </citation>
    <scope>NUCLEOTIDE SEQUENCE [LARGE SCALE GENOMIC DNA]</scope>
    <source>
        <strain evidence="2 3">FT3S</strain>
    </source>
</reference>
<comment type="caution">
    <text evidence="2">The sequence shown here is derived from an EMBL/GenBank/DDBJ whole genome shotgun (WGS) entry which is preliminary data.</text>
</comment>
<sequence length="136" mass="15775">MSPFSVYLNKLRIRHDLRQTQMAELMGYEQGYISALELGTKNPSNEEFLAKLVQIFEMTSQEQAELAIAVKESQLRYTLPRDVPPEAFRFCSQLWEKIDRLPQTQWQAMLALLSLEVPPKEGRLLSLKTKETEAQM</sequence>
<dbReference type="EMBL" id="JACEZS010000017">
    <property type="protein sequence ID" value="MBA5607377.1"/>
    <property type="molecule type" value="Genomic_DNA"/>
</dbReference>
<dbReference type="SUPFAM" id="SSF47413">
    <property type="entry name" value="lambda repressor-like DNA-binding domains"/>
    <property type="match status" value="1"/>
</dbReference>
<dbReference type="Gene3D" id="1.10.260.40">
    <property type="entry name" value="lambda repressor-like DNA-binding domains"/>
    <property type="match status" value="1"/>
</dbReference>
<evidence type="ECO:0000313" key="3">
    <source>
        <dbReference type="Proteomes" id="UP000566711"/>
    </source>
</evidence>
<dbReference type="PROSITE" id="PS50943">
    <property type="entry name" value="HTH_CROC1"/>
    <property type="match status" value="1"/>
</dbReference>
<dbReference type="GO" id="GO:0003677">
    <property type="term" value="F:DNA binding"/>
    <property type="evidence" value="ECO:0007669"/>
    <property type="project" value="InterPro"/>
</dbReference>
<gene>
    <name evidence="2" type="ORF">H3H36_18635</name>
</gene>
<dbReference type="InterPro" id="IPR001387">
    <property type="entry name" value="Cro/C1-type_HTH"/>
</dbReference>
<name>A0A7W2EKA6_9BURK</name>
<keyword evidence="3" id="KW-1185">Reference proteome</keyword>
<dbReference type="InterPro" id="IPR010982">
    <property type="entry name" value="Lambda_DNA-bd_dom_sf"/>
</dbReference>
<dbReference type="SMART" id="SM00530">
    <property type="entry name" value="HTH_XRE"/>
    <property type="match status" value="1"/>
</dbReference>
<evidence type="ECO:0000259" key="1">
    <source>
        <dbReference type="PROSITE" id="PS50943"/>
    </source>
</evidence>
<organism evidence="2 3">
    <name type="scientific">Rugamonas fusca</name>
    <dbReference type="NCBI Taxonomy" id="2758568"/>
    <lineage>
        <taxon>Bacteria</taxon>
        <taxon>Pseudomonadati</taxon>
        <taxon>Pseudomonadota</taxon>
        <taxon>Betaproteobacteria</taxon>
        <taxon>Burkholderiales</taxon>
        <taxon>Oxalobacteraceae</taxon>
        <taxon>Telluria group</taxon>
        <taxon>Rugamonas</taxon>
    </lineage>
</organism>